<organism evidence="6">
    <name type="scientific">Trypanosoma congolense (strain IL3000)</name>
    <dbReference type="NCBI Taxonomy" id="1068625"/>
    <lineage>
        <taxon>Eukaryota</taxon>
        <taxon>Discoba</taxon>
        <taxon>Euglenozoa</taxon>
        <taxon>Kinetoplastea</taxon>
        <taxon>Metakinetoplastina</taxon>
        <taxon>Trypanosomatida</taxon>
        <taxon>Trypanosomatidae</taxon>
        <taxon>Trypanosoma</taxon>
        <taxon>Nannomonas</taxon>
    </lineage>
</organism>
<comment type="similarity">
    <text evidence="1">Belongs to the eukaryotic ribosomal protein eL30 family.</text>
</comment>
<evidence type="ECO:0000256" key="4">
    <source>
        <dbReference type="SAM" id="Phobius"/>
    </source>
</evidence>
<gene>
    <name evidence="6" type="ORF">TCIL3000_10_3440</name>
</gene>
<dbReference type="InterPro" id="IPR022991">
    <property type="entry name" value="Ribosomal_eL30_CS"/>
</dbReference>
<protein>
    <submittedName>
        <fullName evidence="6">Putative 60S ribosomal protein L30</fullName>
    </submittedName>
</protein>
<dbReference type="InterPro" id="IPR029064">
    <property type="entry name" value="Ribosomal_eL30-like_sf"/>
</dbReference>
<keyword evidence="4" id="KW-0472">Membrane</keyword>
<dbReference type="EMBL" id="HE575323">
    <property type="protein sequence ID" value="CCC93583.1"/>
    <property type="molecule type" value="Genomic_DNA"/>
</dbReference>
<keyword evidence="3" id="KW-0687">Ribonucleoprotein</keyword>
<feature type="transmembrane region" description="Helical" evidence="4">
    <location>
        <begin position="12"/>
        <end position="29"/>
    </location>
</feature>
<reference evidence="6" key="1">
    <citation type="journal article" date="2012" name="Proc. Natl. Acad. Sci. U.S.A.">
        <title>Antigenic diversity is generated by distinct evolutionary mechanisms in African trypanosome species.</title>
        <authorList>
            <person name="Jackson A.P."/>
            <person name="Berry A."/>
            <person name="Aslett M."/>
            <person name="Allison H.C."/>
            <person name="Burton P."/>
            <person name="Vavrova-Anderson J."/>
            <person name="Brown R."/>
            <person name="Browne H."/>
            <person name="Corton N."/>
            <person name="Hauser H."/>
            <person name="Gamble J."/>
            <person name="Gilderthorp R."/>
            <person name="Marcello L."/>
            <person name="McQuillan J."/>
            <person name="Otto T.D."/>
            <person name="Quail M.A."/>
            <person name="Sanders M.J."/>
            <person name="van Tonder A."/>
            <person name="Ginger M.L."/>
            <person name="Field M.C."/>
            <person name="Barry J.D."/>
            <person name="Hertz-Fowler C."/>
            <person name="Berriman M."/>
        </authorList>
    </citation>
    <scope>NUCLEOTIDE SEQUENCE</scope>
    <source>
        <strain evidence="6">IL3000</strain>
    </source>
</reference>
<evidence type="ECO:0000256" key="1">
    <source>
        <dbReference type="ARBA" id="ARBA00007326"/>
    </source>
</evidence>
<dbReference type="InterPro" id="IPR004038">
    <property type="entry name" value="Ribosomal_eL8/eL30/eS12/Gad45"/>
</dbReference>
<dbReference type="NCBIfam" id="NF002172">
    <property type="entry name" value="PRK01018.1"/>
    <property type="match status" value="1"/>
</dbReference>
<keyword evidence="4" id="KW-0812">Transmembrane</keyword>
<keyword evidence="2 6" id="KW-0689">Ribosomal protein</keyword>
<dbReference type="PANTHER" id="PTHR11449">
    <property type="entry name" value="RIBOSOMAL PROTEIN L30"/>
    <property type="match status" value="1"/>
</dbReference>
<dbReference type="FunFam" id="3.30.1330.30:FF:000001">
    <property type="entry name" value="60S ribosomal protein L30"/>
    <property type="match status" value="1"/>
</dbReference>
<dbReference type="Pfam" id="PF01248">
    <property type="entry name" value="Ribosomal_L7Ae"/>
    <property type="match status" value="1"/>
</dbReference>
<dbReference type="InterPro" id="IPR039109">
    <property type="entry name" value="Ribosomal_eL30-like"/>
</dbReference>
<evidence type="ECO:0000313" key="6">
    <source>
        <dbReference type="EMBL" id="CCC93583.1"/>
    </source>
</evidence>
<dbReference type="PROSITE" id="PS00993">
    <property type="entry name" value="RIBOSOMAL_L30E_2"/>
    <property type="match status" value="1"/>
</dbReference>
<sequence>MLTTSWPSSCFRYVLYIVYLLCCLLYILFTVYMCSAMLCLSFICIFLFLFCSLQCVTSAAFSRSTMAKKVKSKVDTINTKIQLVMKSGKYVLGTQQSLKTLRQGRSKLVVISANCPPIRKAEIEYYCTLSKTPIHHYSGNNLDLGTACGRHFRACVLSITDVGDSDIAA</sequence>
<keyword evidence="4" id="KW-1133">Transmembrane helix</keyword>
<dbReference type="Gene3D" id="3.30.1330.30">
    <property type="match status" value="1"/>
</dbReference>
<evidence type="ECO:0000256" key="3">
    <source>
        <dbReference type="ARBA" id="ARBA00023274"/>
    </source>
</evidence>
<dbReference type="GO" id="GO:0003723">
    <property type="term" value="F:RNA binding"/>
    <property type="evidence" value="ECO:0007669"/>
    <property type="project" value="InterPro"/>
</dbReference>
<proteinExistence type="inferred from homology"/>
<dbReference type="VEuPathDB" id="TriTrypDB:TcIL3000_10_3440"/>
<feature type="domain" description="Ribosomal protein eL8/eL30/eS12/Gadd45" evidence="5">
    <location>
        <begin position="76"/>
        <end position="168"/>
    </location>
</feature>
<accession>G0UW17</accession>
<dbReference type="GO" id="GO:0005840">
    <property type="term" value="C:ribosome"/>
    <property type="evidence" value="ECO:0007669"/>
    <property type="project" value="UniProtKB-KW"/>
</dbReference>
<evidence type="ECO:0000259" key="5">
    <source>
        <dbReference type="Pfam" id="PF01248"/>
    </source>
</evidence>
<dbReference type="SUPFAM" id="SSF55315">
    <property type="entry name" value="L30e-like"/>
    <property type="match status" value="1"/>
</dbReference>
<dbReference type="AlphaFoldDB" id="G0UW17"/>
<feature type="transmembrane region" description="Helical" evidence="4">
    <location>
        <begin position="35"/>
        <end position="61"/>
    </location>
</feature>
<name>G0UW17_TRYCI</name>
<dbReference type="GO" id="GO:1990904">
    <property type="term" value="C:ribonucleoprotein complex"/>
    <property type="evidence" value="ECO:0007669"/>
    <property type="project" value="UniProtKB-KW"/>
</dbReference>
<evidence type="ECO:0000256" key="2">
    <source>
        <dbReference type="ARBA" id="ARBA00022980"/>
    </source>
</evidence>
<dbReference type="PROSITE" id="PS00709">
    <property type="entry name" value="RIBOSOMAL_L30E_1"/>
    <property type="match status" value="1"/>
</dbReference>